<accession>A0A8H6FLD1</accession>
<protein>
    <recommendedName>
        <fullName evidence="5">Expansin-like EG45 domain-containing protein</fullName>
    </recommendedName>
</protein>
<dbReference type="Proteomes" id="UP000578531">
    <property type="component" value="Unassembled WGS sequence"/>
</dbReference>
<dbReference type="Pfam" id="PF22514">
    <property type="entry name" value="EXPB1_D1"/>
    <property type="match status" value="1"/>
</dbReference>
<keyword evidence="4" id="KW-1185">Reference proteome</keyword>
<evidence type="ECO:0000313" key="4">
    <source>
        <dbReference type="Proteomes" id="UP000578531"/>
    </source>
</evidence>
<evidence type="ECO:0000256" key="2">
    <source>
        <dbReference type="SAM" id="SignalP"/>
    </source>
</evidence>
<proteinExistence type="predicted"/>
<name>A0A8H6FLD1_9LECA</name>
<feature type="compositionally biased region" description="Polar residues" evidence="1">
    <location>
        <begin position="124"/>
        <end position="144"/>
    </location>
</feature>
<comment type="caution">
    <text evidence="3">The sequence shown here is derived from an EMBL/GenBank/DDBJ whole genome shotgun (WGS) entry which is preliminary data.</text>
</comment>
<feature type="region of interest" description="Disordered" evidence="1">
    <location>
        <begin position="272"/>
        <end position="301"/>
    </location>
</feature>
<organism evidence="3 4">
    <name type="scientific">Letharia columbiana</name>
    <dbReference type="NCBI Taxonomy" id="112416"/>
    <lineage>
        <taxon>Eukaryota</taxon>
        <taxon>Fungi</taxon>
        <taxon>Dikarya</taxon>
        <taxon>Ascomycota</taxon>
        <taxon>Pezizomycotina</taxon>
        <taxon>Lecanoromycetes</taxon>
        <taxon>OSLEUM clade</taxon>
        <taxon>Lecanoromycetidae</taxon>
        <taxon>Lecanorales</taxon>
        <taxon>Lecanorineae</taxon>
        <taxon>Parmeliaceae</taxon>
        <taxon>Letharia</taxon>
    </lineage>
</organism>
<evidence type="ECO:0008006" key="5">
    <source>
        <dbReference type="Google" id="ProtNLM"/>
    </source>
</evidence>
<keyword evidence="2" id="KW-0732">Signal</keyword>
<dbReference type="EMBL" id="JACCJC010000065">
    <property type="protein sequence ID" value="KAF6230666.1"/>
    <property type="molecule type" value="Genomic_DNA"/>
</dbReference>
<evidence type="ECO:0000313" key="3">
    <source>
        <dbReference type="EMBL" id="KAF6230666.1"/>
    </source>
</evidence>
<feature type="signal peptide" evidence="2">
    <location>
        <begin position="1"/>
        <end position="21"/>
    </location>
</feature>
<feature type="region of interest" description="Disordered" evidence="1">
    <location>
        <begin position="79"/>
        <end position="144"/>
    </location>
</feature>
<dbReference type="InterPro" id="IPR036908">
    <property type="entry name" value="RlpA-like_sf"/>
</dbReference>
<reference evidence="3 4" key="1">
    <citation type="journal article" date="2020" name="Genomics">
        <title>Complete, high-quality genomes from long-read metagenomic sequencing of two wolf lichen thalli reveals enigmatic genome architecture.</title>
        <authorList>
            <person name="McKenzie S.K."/>
            <person name="Walston R.F."/>
            <person name="Allen J.L."/>
        </authorList>
    </citation>
    <scope>NUCLEOTIDE SEQUENCE [LARGE SCALE GENOMIC DNA]</scope>
    <source>
        <strain evidence="3">WasteWater2</strain>
    </source>
</reference>
<dbReference type="RefSeq" id="XP_037160134.1">
    <property type="nucleotide sequence ID" value="XM_037312902.1"/>
</dbReference>
<feature type="chain" id="PRO_5034917445" description="Expansin-like EG45 domain-containing protein" evidence="2">
    <location>
        <begin position="22"/>
        <end position="301"/>
    </location>
</feature>
<dbReference type="OrthoDB" id="6038816at2759"/>
<dbReference type="SUPFAM" id="SSF50685">
    <property type="entry name" value="Barwin-like endoglucanases"/>
    <property type="match status" value="1"/>
</dbReference>
<dbReference type="GeneID" id="59292663"/>
<feature type="compositionally biased region" description="Low complexity" evidence="1">
    <location>
        <begin position="89"/>
        <end position="123"/>
    </location>
</feature>
<evidence type="ECO:0000256" key="1">
    <source>
        <dbReference type="SAM" id="MobiDB-lite"/>
    </source>
</evidence>
<dbReference type="AlphaFoldDB" id="A0A8H6FLD1"/>
<sequence>MYSISLLLLLASTGYPEGTRAAGGHVSRRQGSTLVPLWGACNYPSQGINGPLPCASGSECICKDDTYAQCREQVGGSWAPESSWQCQQPGDTATDSSSSTTSSTGDTSSGSGTGNGASPNTNSDTASGSSNSQAATTGDCTSTSAPGGWDGIASTSYYGWMGSSCDCGQNSWEWGGSSGVYNGAVNQKLFQGKINGGGQPNCGEACGGCYELFTSGFNAYNDGVGSGSMITLQIVDSCYSAGDHWCGSTSDDYKDSSLCSVHFDIQTGPPWSHGQAAVGSDGTTWNGERDSNPRYVELSAD</sequence>
<gene>
    <name evidence="3" type="ORF">HO173_011017</name>
</gene>